<dbReference type="Proteomes" id="UP000217289">
    <property type="component" value="Chromosome"/>
</dbReference>
<dbReference type="KEGG" id="mbd:MEBOL_003090"/>
<evidence type="ECO:0000259" key="2">
    <source>
        <dbReference type="Pfam" id="PF08334"/>
    </source>
</evidence>
<protein>
    <submittedName>
        <fullName evidence="3">Type II secretion system protein G</fullName>
    </submittedName>
</protein>
<feature type="domain" description="Type II secretion system protein GspG C-terminal" evidence="2">
    <location>
        <begin position="28"/>
        <end position="109"/>
    </location>
</feature>
<keyword evidence="4" id="KW-1185">Reference proteome</keyword>
<dbReference type="SUPFAM" id="SSF54523">
    <property type="entry name" value="Pili subunits"/>
    <property type="match status" value="1"/>
</dbReference>
<evidence type="ECO:0000313" key="3">
    <source>
        <dbReference type="EMBL" id="ATB29635.1"/>
    </source>
</evidence>
<dbReference type="OrthoDB" id="5383143at2"/>
<accession>A0A250ICZ6</accession>
<sequence length="119" mass="12942">MVFFLALAPVLIGLAVWLGLTGKHDPGQDQAHADFARISSALEEYRAEHGSIPEEGDLSFLVPRYFSSVPTDPWGHPYAYASDGKKPFLQSYGEDGLRGGNGSNQDHTNYDGHPVPTGR</sequence>
<name>A0A250ICZ6_9BACT</name>
<dbReference type="InterPro" id="IPR013545">
    <property type="entry name" value="T2SS_protein-GspG_C"/>
</dbReference>
<dbReference type="Pfam" id="PF08334">
    <property type="entry name" value="T2SSG"/>
    <property type="match status" value="1"/>
</dbReference>
<reference evidence="3 4" key="1">
    <citation type="submission" date="2017-06" db="EMBL/GenBank/DDBJ databases">
        <authorList>
            <person name="Kim H.J."/>
            <person name="Triplett B.A."/>
        </authorList>
    </citation>
    <scope>NUCLEOTIDE SEQUENCE [LARGE SCALE GENOMIC DNA]</scope>
    <source>
        <strain evidence="3 4">DSM 14713</strain>
    </source>
</reference>
<evidence type="ECO:0000256" key="1">
    <source>
        <dbReference type="SAM" id="MobiDB-lite"/>
    </source>
</evidence>
<dbReference type="AlphaFoldDB" id="A0A250ICZ6"/>
<gene>
    <name evidence="3" type="ORF">MEBOL_003090</name>
</gene>
<proteinExistence type="predicted"/>
<organism evidence="3 4">
    <name type="scientific">Melittangium boletus DSM 14713</name>
    <dbReference type="NCBI Taxonomy" id="1294270"/>
    <lineage>
        <taxon>Bacteria</taxon>
        <taxon>Pseudomonadati</taxon>
        <taxon>Myxococcota</taxon>
        <taxon>Myxococcia</taxon>
        <taxon>Myxococcales</taxon>
        <taxon>Cystobacterineae</taxon>
        <taxon>Archangiaceae</taxon>
        <taxon>Melittangium</taxon>
    </lineage>
</organism>
<feature type="region of interest" description="Disordered" evidence="1">
    <location>
        <begin position="90"/>
        <end position="119"/>
    </location>
</feature>
<evidence type="ECO:0000313" key="4">
    <source>
        <dbReference type="Proteomes" id="UP000217289"/>
    </source>
</evidence>
<dbReference type="Gene3D" id="3.30.700.10">
    <property type="entry name" value="Glycoprotein, Type 4 Pilin"/>
    <property type="match status" value="1"/>
</dbReference>
<dbReference type="EMBL" id="CP022163">
    <property type="protein sequence ID" value="ATB29635.1"/>
    <property type="molecule type" value="Genomic_DNA"/>
</dbReference>
<dbReference type="InterPro" id="IPR045584">
    <property type="entry name" value="Pilin-like"/>
</dbReference>